<dbReference type="AlphaFoldDB" id="A0A1V1NTY7"/>
<name>A0A1V1NTY7_9BACT</name>
<evidence type="ECO:0000313" key="1">
    <source>
        <dbReference type="EMBL" id="ETR66040.1"/>
    </source>
</evidence>
<sequence length="78" mass="8791">LVNIKLILLFIGIIAFGSFAYNKVIEYNQNKGSKTQNNQTVSQTVQDPAKKELQPILPNSHLHKSQVMSINRQVISKI</sequence>
<organism evidence="1 2">
    <name type="scientific">Candidatus Magnetoglobus multicellularis str. Araruama</name>
    <dbReference type="NCBI Taxonomy" id="890399"/>
    <lineage>
        <taxon>Bacteria</taxon>
        <taxon>Pseudomonadati</taxon>
        <taxon>Thermodesulfobacteriota</taxon>
        <taxon>Desulfobacteria</taxon>
        <taxon>Desulfobacterales</taxon>
        <taxon>Desulfobacteraceae</taxon>
        <taxon>Candidatus Magnetoglobus</taxon>
    </lineage>
</organism>
<evidence type="ECO:0000313" key="2">
    <source>
        <dbReference type="Proteomes" id="UP000189670"/>
    </source>
</evidence>
<protein>
    <submittedName>
        <fullName evidence="1">Uncharacterized protein</fullName>
    </submittedName>
</protein>
<reference evidence="2" key="1">
    <citation type="submission" date="2012-11" db="EMBL/GenBank/DDBJ databases">
        <authorList>
            <person name="Lucero-Rivera Y.E."/>
            <person name="Tovar-Ramirez D."/>
        </authorList>
    </citation>
    <scope>NUCLEOTIDE SEQUENCE [LARGE SCALE GENOMIC DNA]</scope>
    <source>
        <strain evidence="2">Araruama</strain>
    </source>
</reference>
<comment type="caution">
    <text evidence="1">The sequence shown here is derived from an EMBL/GenBank/DDBJ whole genome shotgun (WGS) entry which is preliminary data.</text>
</comment>
<dbReference type="EMBL" id="ATBP01002280">
    <property type="protein sequence ID" value="ETR66040.1"/>
    <property type="molecule type" value="Genomic_DNA"/>
</dbReference>
<proteinExistence type="predicted"/>
<accession>A0A1V1NTY7</accession>
<feature type="non-terminal residue" evidence="1">
    <location>
        <position position="1"/>
    </location>
</feature>
<dbReference type="Proteomes" id="UP000189670">
    <property type="component" value="Unassembled WGS sequence"/>
</dbReference>
<gene>
    <name evidence="1" type="ORF">OMM_13336</name>
</gene>